<accession>A0A511FBD9</accession>
<sequence length="282" mass="29956">MTGQRFDASAHPRTPAGVRSGGQFSTRARGEASITLDDSPTRADWSAVVQDRGRGIAMALHEVTGWPVVTSSAGQFAVRTPNGRVLHLGGVDNQATWAGRSGGADRSVLEVPAVDPPRPTPRSMQLAGQLLAEHSEAATAAVPPIGDCDELTFTAEQCHRLAQALHDASGWEVVVVSDGPHGVAGWVHAGVRTPGGQILDVHGLQDEQLWIVDWAEHCDAVADGEEAYDRDDVGVFPATDHGWTPEHGWALGDSAPLYPDIEKRAAQVASLLLEQYRHAEAA</sequence>
<dbReference type="EMBL" id="BJVQ01000019">
    <property type="protein sequence ID" value="GEL46580.1"/>
    <property type="molecule type" value="Genomic_DNA"/>
</dbReference>
<keyword evidence="3" id="KW-1185">Reference proteome</keyword>
<dbReference type="AlphaFoldDB" id="A0A511FBD9"/>
<feature type="region of interest" description="Disordered" evidence="1">
    <location>
        <begin position="1"/>
        <end position="40"/>
    </location>
</feature>
<evidence type="ECO:0000256" key="1">
    <source>
        <dbReference type="SAM" id="MobiDB-lite"/>
    </source>
</evidence>
<name>A0A511FBD9_9CELL</name>
<dbReference type="RefSeq" id="WP_146836510.1">
    <property type="nucleotide sequence ID" value="NZ_BJVQ01000019.1"/>
</dbReference>
<protein>
    <submittedName>
        <fullName evidence="2">Uncharacterized protein</fullName>
    </submittedName>
</protein>
<reference evidence="2 3" key="1">
    <citation type="submission" date="2019-07" db="EMBL/GenBank/DDBJ databases">
        <title>Whole genome shotgun sequence of Cellulomonas hominis NBRC 16055.</title>
        <authorList>
            <person name="Hosoyama A."/>
            <person name="Uohara A."/>
            <person name="Ohji S."/>
            <person name="Ichikawa N."/>
        </authorList>
    </citation>
    <scope>NUCLEOTIDE SEQUENCE [LARGE SCALE GENOMIC DNA]</scope>
    <source>
        <strain evidence="2 3">NBRC 16055</strain>
    </source>
</reference>
<evidence type="ECO:0000313" key="3">
    <source>
        <dbReference type="Proteomes" id="UP000321723"/>
    </source>
</evidence>
<gene>
    <name evidence="2" type="ORF">CHO01_16960</name>
</gene>
<proteinExistence type="predicted"/>
<dbReference type="OrthoDB" id="5185819at2"/>
<dbReference type="Proteomes" id="UP000321723">
    <property type="component" value="Unassembled WGS sequence"/>
</dbReference>
<evidence type="ECO:0000313" key="2">
    <source>
        <dbReference type="EMBL" id="GEL46580.1"/>
    </source>
</evidence>
<comment type="caution">
    <text evidence="2">The sequence shown here is derived from an EMBL/GenBank/DDBJ whole genome shotgun (WGS) entry which is preliminary data.</text>
</comment>
<organism evidence="2 3">
    <name type="scientific">Cellulomonas hominis</name>
    <dbReference type="NCBI Taxonomy" id="156981"/>
    <lineage>
        <taxon>Bacteria</taxon>
        <taxon>Bacillati</taxon>
        <taxon>Actinomycetota</taxon>
        <taxon>Actinomycetes</taxon>
        <taxon>Micrococcales</taxon>
        <taxon>Cellulomonadaceae</taxon>
        <taxon>Cellulomonas</taxon>
    </lineage>
</organism>